<feature type="region of interest" description="Disordered" evidence="1">
    <location>
        <begin position="148"/>
        <end position="170"/>
    </location>
</feature>
<dbReference type="AlphaFoldDB" id="E9DTL9"/>
<dbReference type="eggNOG" id="ENOG502SAE9">
    <property type="taxonomic scope" value="Eukaryota"/>
</dbReference>
<proteinExistence type="predicted"/>
<name>E9DTL9_METAQ</name>
<feature type="compositionally biased region" description="Pro residues" evidence="1">
    <location>
        <begin position="27"/>
        <end position="53"/>
    </location>
</feature>
<evidence type="ECO:0000313" key="3">
    <source>
        <dbReference type="Proteomes" id="UP000002499"/>
    </source>
</evidence>
<keyword evidence="3" id="KW-1185">Reference proteome</keyword>
<gene>
    <name evidence="2" type="ORF">MAC_00857</name>
</gene>
<dbReference type="HOGENOM" id="CLU_016938_1_0_1"/>
<accession>E9DTL9</accession>
<organism evidence="3">
    <name type="scientific">Metarhizium acridum (strain CQMa 102)</name>
    <dbReference type="NCBI Taxonomy" id="655827"/>
    <lineage>
        <taxon>Eukaryota</taxon>
        <taxon>Fungi</taxon>
        <taxon>Dikarya</taxon>
        <taxon>Ascomycota</taxon>
        <taxon>Pezizomycotina</taxon>
        <taxon>Sordariomycetes</taxon>
        <taxon>Hypocreomycetidae</taxon>
        <taxon>Hypocreales</taxon>
        <taxon>Clavicipitaceae</taxon>
        <taxon>Metarhizium</taxon>
    </lineage>
</organism>
<feature type="region of interest" description="Disordered" evidence="1">
    <location>
        <begin position="1"/>
        <end position="88"/>
    </location>
</feature>
<feature type="compositionally biased region" description="Acidic residues" evidence="1">
    <location>
        <begin position="73"/>
        <end position="88"/>
    </location>
</feature>
<protein>
    <submittedName>
        <fullName evidence="2">Uncharacterized protein</fullName>
    </submittedName>
</protein>
<evidence type="ECO:0000256" key="1">
    <source>
        <dbReference type="SAM" id="MobiDB-lite"/>
    </source>
</evidence>
<dbReference type="OrthoDB" id="5350396at2759"/>
<dbReference type="Proteomes" id="UP000002499">
    <property type="component" value="Unassembled WGS sequence"/>
</dbReference>
<dbReference type="STRING" id="655827.E9DTL9"/>
<reference evidence="2 3" key="1">
    <citation type="journal article" date="2011" name="PLoS Genet.">
        <title>Genome sequencing and comparative transcriptomics of the model entomopathogenic fungi Metarhizium anisopliae and M. acridum.</title>
        <authorList>
            <person name="Gao Q."/>
            <person name="Jin K."/>
            <person name="Ying S.H."/>
            <person name="Zhang Y."/>
            <person name="Xiao G."/>
            <person name="Shang Y."/>
            <person name="Duan Z."/>
            <person name="Hu X."/>
            <person name="Xie X.Q."/>
            <person name="Zhou G."/>
            <person name="Peng G."/>
            <person name="Luo Z."/>
            <person name="Huang W."/>
            <person name="Wang B."/>
            <person name="Fang W."/>
            <person name="Wang S."/>
            <person name="Zhong Y."/>
            <person name="Ma L.J."/>
            <person name="St Leger R.J."/>
            <person name="Zhao G.P."/>
            <person name="Pei Y."/>
            <person name="Feng M.G."/>
            <person name="Xia Y."/>
            <person name="Wang C."/>
        </authorList>
    </citation>
    <scope>NUCLEOTIDE SEQUENCE [LARGE SCALE GENOMIC DNA]</scope>
    <source>
        <strain evidence="2 3">CQMa 102</strain>
    </source>
</reference>
<evidence type="ECO:0000313" key="2">
    <source>
        <dbReference type="EMBL" id="EFY93074.1"/>
    </source>
</evidence>
<dbReference type="OMA" id="TLLRMSM"/>
<sequence>MPATGSNKKPRSGGGSGNILHFFKPVAQPPPSPPSARPRSPAPVSPSPSPPSSSPERPVTPQKRGPVEIGGSDGDEESDGDSSDDSLEDLSCLLNQTKNAAPAEQKPRHNPYATPKAKRIAVEFPASPLAIMPRHKFDMKALAKDARRDDATTASSLKVKEATSAAEAKGKNISSFSTGDAIAGIMKDNGGQNAHKVLRAVERSGTSQAQPRYLFFKEEYKAPSAPRAPELGRKSLWNLLTQGNAKTREQHLISGLPQNILRLRKNGDLPDSLFDWMLDSLCTHPSIIVRQEYCNMVASCAEQVERLLTAERLRQLFTRLGAQDARESGLHPELTVSRLDREPYEGRDWACLQSFISLLGLIAGHLSVQAAEYATQALLRLSLDKFLICNIQVLAEFEYTIQELVGALPSPSWNNFVSKKASLLLPAESFSNKAQCFETCSLLNWGQEYRTIKATSLLCLPISSKRVHDLRRRMAVATLFQDDSLARSNSEDVVTLRGIIDILNTDSFTITHKTDFSNLRASIILLDIAIDDGSVVKFNNVEDEKKFNEEVDELAGMLQEIWRKTNDSGMKLARTEAKSVVEWVQKRLSHSVRTRRKARKSVFDLPELNEDPFLPRQRDCMKKFFQKTARSPVVKEPPAAETEPGTIVCAED</sequence>
<dbReference type="EMBL" id="GL698472">
    <property type="protein sequence ID" value="EFY93074.1"/>
    <property type="molecule type" value="Genomic_DNA"/>
</dbReference>
<dbReference type="InParanoid" id="E9DTL9"/>
<feature type="region of interest" description="Disordered" evidence="1">
    <location>
        <begin position="631"/>
        <end position="652"/>
    </location>
</feature>